<dbReference type="Gene3D" id="3.30.60.10">
    <property type="entry name" value="Endochitinase-like"/>
    <property type="match status" value="1"/>
</dbReference>
<proteinExistence type="predicted"/>
<dbReference type="PRINTS" id="PR00092">
    <property type="entry name" value="TYROSINASE"/>
</dbReference>
<keyword evidence="3" id="KW-0186">Copper</keyword>
<dbReference type="Proteomes" id="UP001648503">
    <property type="component" value="Unassembled WGS sequence"/>
</dbReference>
<evidence type="ECO:0000256" key="1">
    <source>
        <dbReference type="ARBA" id="ARBA00022669"/>
    </source>
</evidence>
<feature type="domain" description="Chitin-binding type-1" evidence="5">
    <location>
        <begin position="19"/>
        <end position="61"/>
    </location>
</feature>
<evidence type="ECO:0000256" key="2">
    <source>
        <dbReference type="ARBA" id="ARBA00022723"/>
    </source>
</evidence>
<keyword evidence="4" id="KW-1015">Disulfide bond</keyword>
<dbReference type="InterPro" id="IPR008922">
    <property type="entry name" value="Di-copper_centre_dom_sf"/>
</dbReference>
<dbReference type="SUPFAM" id="SSF57016">
    <property type="entry name" value="Plant lectins/antimicrobial peptides"/>
    <property type="match status" value="1"/>
</dbReference>
<feature type="disulfide bond" evidence="4">
    <location>
        <begin position="29"/>
        <end position="41"/>
    </location>
</feature>
<protein>
    <recommendedName>
        <fullName evidence="5">Chitin-binding type-1 domain-containing protein</fullName>
    </recommendedName>
</protein>
<dbReference type="Gene3D" id="1.10.1280.10">
    <property type="entry name" value="Di-copper center containing domain from catechol oxidase"/>
    <property type="match status" value="1"/>
</dbReference>
<evidence type="ECO:0000259" key="5">
    <source>
        <dbReference type="PROSITE" id="PS50941"/>
    </source>
</evidence>
<dbReference type="PROSITE" id="PS00498">
    <property type="entry name" value="TYROSINASE_2"/>
    <property type="match status" value="1"/>
</dbReference>
<dbReference type="InterPro" id="IPR050316">
    <property type="entry name" value="Tyrosinase/Hemocyanin"/>
</dbReference>
<sequence length="397" mass="44089">MPSLVVQYPGGFGNRGGSGSRCGQGVGPCGNGECCSSSNVCGTSAASCEVGCQPRFGLCTPGPTGRVPPPFDNRSNSPFRQHATPCTRPRIRKEFRTLTALERAAFVNGIHCLRKIPSGFPQDFGSKSAYDDFVYVHMISGGLAHNTASFFPWHRLYLQNFEDLLRVMCGYTAPLPYWDWTIDAAAPQNSPVWDASFMGGDGDPITSCIGTGPFRNMQGVHPAPHCVKRRFDLSHNMYSQFYTATEVNRIVTTSTSYHTFRDQIETRPHSSVHFSVGGDLAQAPISVNDPIFFLHHANMDRLWALWQGQSPNNLYAYGGNRNQESAYQYATLYDKLQMMGLSGDMQVKDLMNTVGGGRFCYQYQNEVYPRQLRFAKRDGTSANFTLEELAKVNPDQF</sequence>
<accession>A0ABQ8FPZ6</accession>
<comment type="caution">
    <text evidence="6">The sequence shown here is derived from an EMBL/GenBank/DDBJ whole genome shotgun (WGS) entry which is preliminary data.</text>
</comment>
<dbReference type="PANTHER" id="PTHR11474">
    <property type="entry name" value="TYROSINASE FAMILY MEMBER"/>
    <property type="match status" value="1"/>
</dbReference>
<dbReference type="PANTHER" id="PTHR11474:SF126">
    <property type="entry name" value="TYROSINASE-LIKE PROTEIN TYR-1-RELATED"/>
    <property type="match status" value="1"/>
</dbReference>
<dbReference type="EMBL" id="JAFCIX010000005">
    <property type="protein sequence ID" value="KAH6601446.1"/>
    <property type="molecule type" value="Genomic_DNA"/>
</dbReference>
<feature type="disulfide bond" evidence="4">
    <location>
        <begin position="34"/>
        <end position="48"/>
    </location>
</feature>
<keyword evidence="1 4" id="KW-0147">Chitin-binding</keyword>
<keyword evidence="2" id="KW-0479">Metal-binding</keyword>
<reference evidence="6 7" key="1">
    <citation type="submission" date="2021-02" db="EMBL/GenBank/DDBJ databases">
        <title>Variation within the Batrachochytrium salamandrivorans European outbreak.</title>
        <authorList>
            <person name="Kelly M."/>
            <person name="Pasmans F."/>
            <person name="Shea T.P."/>
            <person name="Munoz J.F."/>
            <person name="Carranza S."/>
            <person name="Cuomo C.A."/>
            <person name="Martel A."/>
        </authorList>
    </citation>
    <scope>NUCLEOTIDE SEQUENCE [LARGE SCALE GENOMIC DNA]</scope>
    <source>
        <strain evidence="6 7">AMFP18/2</strain>
    </source>
</reference>
<dbReference type="InterPro" id="IPR001002">
    <property type="entry name" value="Chitin-bd_1"/>
</dbReference>
<evidence type="ECO:0000256" key="3">
    <source>
        <dbReference type="ARBA" id="ARBA00023008"/>
    </source>
</evidence>
<dbReference type="InterPro" id="IPR002227">
    <property type="entry name" value="Tyrosinase_Cu-bd"/>
</dbReference>
<evidence type="ECO:0000313" key="7">
    <source>
        <dbReference type="Proteomes" id="UP001648503"/>
    </source>
</evidence>
<dbReference type="PROSITE" id="PS50941">
    <property type="entry name" value="CHIT_BIND_I_2"/>
    <property type="match status" value="1"/>
</dbReference>
<gene>
    <name evidence="6" type="ORF">BASA50_001589</name>
</gene>
<name>A0ABQ8FPZ6_9FUNG</name>
<organism evidence="6 7">
    <name type="scientific">Batrachochytrium salamandrivorans</name>
    <dbReference type="NCBI Taxonomy" id="1357716"/>
    <lineage>
        <taxon>Eukaryota</taxon>
        <taxon>Fungi</taxon>
        <taxon>Fungi incertae sedis</taxon>
        <taxon>Chytridiomycota</taxon>
        <taxon>Chytridiomycota incertae sedis</taxon>
        <taxon>Chytridiomycetes</taxon>
        <taxon>Rhizophydiales</taxon>
        <taxon>Rhizophydiales incertae sedis</taxon>
        <taxon>Batrachochytrium</taxon>
    </lineage>
</organism>
<dbReference type="SUPFAM" id="SSF48056">
    <property type="entry name" value="Di-copper centre-containing domain"/>
    <property type="match status" value="1"/>
</dbReference>
<dbReference type="Pfam" id="PF00264">
    <property type="entry name" value="Tyrosinase"/>
    <property type="match status" value="1"/>
</dbReference>
<keyword evidence="7" id="KW-1185">Reference proteome</keyword>
<dbReference type="PROSITE" id="PS00497">
    <property type="entry name" value="TYROSINASE_1"/>
    <property type="match status" value="1"/>
</dbReference>
<dbReference type="InterPro" id="IPR036861">
    <property type="entry name" value="Endochitinase-like_sf"/>
</dbReference>
<evidence type="ECO:0000313" key="6">
    <source>
        <dbReference type="EMBL" id="KAH6601446.1"/>
    </source>
</evidence>
<comment type="caution">
    <text evidence="4">Lacks conserved residue(s) required for the propagation of feature annotation.</text>
</comment>
<evidence type="ECO:0000256" key="4">
    <source>
        <dbReference type="PROSITE-ProRule" id="PRU00261"/>
    </source>
</evidence>